<dbReference type="InterPro" id="IPR012944">
    <property type="entry name" value="SusD_RagB_dom"/>
</dbReference>
<comment type="subcellular location">
    <subcellularLocation>
        <location evidence="1">Cell outer membrane</location>
    </subcellularLocation>
</comment>
<evidence type="ECO:0000256" key="5">
    <source>
        <dbReference type="ARBA" id="ARBA00023237"/>
    </source>
</evidence>
<keyword evidence="3" id="KW-0732">Signal</keyword>
<keyword evidence="9" id="KW-1185">Reference proteome</keyword>
<dbReference type="Pfam" id="PF07980">
    <property type="entry name" value="SusD_RagB"/>
    <property type="match status" value="1"/>
</dbReference>
<dbReference type="PROSITE" id="PS51257">
    <property type="entry name" value="PROKAR_LIPOPROTEIN"/>
    <property type="match status" value="1"/>
</dbReference>
<dbReference type="Pfam" id="PF14322">
    <property type="entry name" value="SusD-like_3"/>
    <property type="match status" value="1"/>
</dbReference>
<evidence type="ECO:0000259" key="6">
    <source>
        <dbReference type="Pfam" id="PF07980"/>
    </source>
</evidence>
<accession>A0A554VEZ6</accession>
<evidence type="ECO:0000313" key="9">
    <source>
        <dbReference type="Proteomes" id="UP000318833"/>
    </source>
</evidence>
<dbReference type="EMBL" id="VLNR01000056">
    <property type="protein sequence ID" value="TSE05697.1"/>
    <property type="molecule type" value="Genomic_DNA"/>
</dbReference>
<feature type="domain" description="RagB/SusD" evidence="6">
    <location>
        <begin position="273"/>
        <end position="524"/>
    </location>
</feature>
<dbReference type="OrthoDB" id="993981at2"/>
<sequence>MNIKLKNTKLFVFFGVAILTFVLSCSDEFLLDENEKDLSENIVFSDDNTALAAVTGVYDGLQNDSQGDPGLPNEFNVKGIFRMANNITLDWQDSAVRGESEYDRLDLSPDGDVAVKIWPNLYRAIGRANNALDNLQPAIDAGNVNADLGNRLIGEVLVIRSISYQYLAATYGNVPLMLSQNDDPFKGRDPEEMIWQRIVTDMEEAVDRLPWSYDDEKGRVSKGTAYAVLGNAHMWLGQYDRAITAFEAIETGGVTSLEENYLDIHAVANPNGKESIFEIQWAANGDLSWNRNDEVNILQLFAMPTDITGGGGFAGIPRKELYDSFEPGDLRRQATVIGPGEEHPDPLIDINMYEGVDINTCGTIADPWTGAPAGEAESDQRTGYWGIKSWRDPNIDGWGRTQLFGGQGHIWIRYGEVLLSLAEAYHKSGNDGKAMENVMRIRNRAWGGIAPTPTGSMMDIILEEYRHELGGEFSLWPVIRRSGEATRYIQERYDQTIPAGHELVPVPNSELSINPNLLPQNEGY</sequence>
<comment type="caution">
    <text evidence="8">The sequence shown here is derived from an EMBL/GenBank/DDBJ whole genome shotgun (WGS) entry which is preliminary data.</text>
</comment>
<feature type="domain" description="SusD-like N-terminal" evidence="7">
    <location>
        <begin position="103"/>
        <end position="229"/>
    </location>
</feature>
<proteinExistence type="inferred from homology"/>
<organism evidence="8 9">
    <name type="scientific">Aquimarina algiphila</name>
    <dbReference type="NCBI Taxonomy" id="2047982"/>
    <lineage>
        <taxon>Bacteria</taxon>
        <taxon>Pseudomonadati</taxon>
        <taxon>Bacteroidota</taxon>
        <taxon>Flavobacteriia</taxon>
        <taxon>Flavobacteriales</taxon>
        <taxon>Flavobacteriaceae</taxon>
        <taxon>Aquimarina</taxon>
    </lineage>
</organism>
<evidence type="ECO:0000256" key="4">
    <source>
        <dbReference type="ARBA" id="ARBA00023136"/>
    </source>
</evidence>
<gene>
    <name evidence="8" type="ORF">FOF46_21970</name>
</gene>
<dbReference type="GO" id="GO:0009279">
    <property type="term" value="C:cell outer membrane"/>
    <property type="evidence" value="ECO:0007669"/>
    <property type="project" value="UniProtKB-SubCell"/>
</dbReference>
<protein>
    <submittedName>
        <fullName evidence="8">RagB/SusD family nutrient uptake outer membrane protein</fullName>
    </submittedName>
</protein>
<dbReference type="SUPFAM" id="SSF48452">
    <property type="entry name" value="TPR-like"/>
    <property type="match status" value="1"/>
</dbReference>
<keyword evidence="4" id="KW-0472">Membrane</keyword>
<dbReference type="InterPro" id="IPR011990">
    <property type="entry name" value="TPR-like_helical_dom_sf"/>
</dbReference>
<name>A0A554VEZ6_9FLAO</name>
<dbReference type="RefSeq" id="WP_143917929.1">
    <property type="nucleotide sequence ID" value="NZ_CANMIK010000054.1"/>
</dbReference>
<evidence type="ECO:0000313" key="8">
    <source>
        <dbReference type="EMBL" id="TSE05697.1"/>
    </source>
</evidence>
<reference evidence="8 9" key="1">
    <citation type="submission" date="2019-07" db="EMBL/GenBank/DDBJ databases">
        <title>The draft genome sequence of Aquimarina algiphila M91.</title>
        <authorList>
            <person name="Meng X."/>
        </authorList>
    </citation>
    <scope>NUCLEOTIDE SEQUENCE [LARGE SCALE GENOMIC DNA]</scope>
    <source>
        <strain evidence="8 9">M91</strain>
    </source>
</reference>
<dbReference type="InterPro" id="IPR033985">
    <property type="entry name" value="SusD-like_N"/>
</dbReference>
<dbReference type="Gene3D" id="1.25.40.390">
    <property type="match status" value="1"/>
</dbReference>
<evidence type="ECO:0000256" key="3">
    <source>
        <dbReference type="ARBA" id="ARBA00022729"/>
    </source>
</evidence>
<dbReference type="Proteomes" id="UP000318833">
    <property type="component" value="Unassembled WGS sequence"/>
</dbReference>
<evidence type="ECO:0000259" key="7">
    <source>
        <dbReference type="Pfam" id="PF14322"/>
    </source>
</evidence>
<evidence type="ECO:0000256" key="1">
    <source>
        <dbReference type="ARBA" id="ARBA00004442"/>
    </source>
</evidence>
<dbReference type="AlphaFoldDB" id="A0A554VEZ6"/>
<comment type="similarity">
    <text evidence="2">Belongs to the SusD family.</text>
</comment>
<evidence type="ECO:0000256" key="2">
    <source>
        <dbReference type="ARBA" id="ARBA00006275"/>
    </source>
</evidence>
<keyword evidence="5" id="KW-0998">Cell outer membrane</keyword>